<accession>A0A164QNR6</accession>
<sequence>MKSDVKNNNSANLNDTIIRTEDSLEGVVVAVYQNSVVAETTPSNLNEFPERFVVNHKKYKVKKNSKVKA</sequence>
<dbReference type="EMBL" id="LJKE01000015">
    <property type="protein sequence ID" value="KZD71958.1"/>
    <property type="molecule type" value="Genomic_DNA"/>
</dbReference>
<dbReference type="PATRIC" id="fig|1396.535.peg.4169"/>
<dbReference type="AlphaFoldDB" id="A0A164QNR6"/>
<organism evidence="1 2">
    <name type="scientific">Bacillus cereus</name>
    <dbReference type="NCBI Taxonomy" id="1396"/>
    <lineage>
        <taxon>Bacteria</taxon>
        <taxon>Bacillati</taxon>
        <taxon>Bacillota</taxon>
        <taxon>Bacilli</taxon>
        <taxon>Bacillales</taxon>
        <taxon>Bacillaceae</taxon>
        <taxon>Bacillus</taxon>
        <taxon>Bacillus cereus group</taxon>
    </lineage>
</organism>
<dbReference type="Proteomes" id="UP000076482">
    <property type="component" value="Unassembled WGS sequence"/>
</dbReference>
<evidence type="ECO:0008006" key="3">
    <source>
        <dbReference type="Google" id="ProtNLM"/>
    </source>
</evidence>
<reference evidence="1 2" key="1">
    <citation type="submission" date="2015-09" db="EMBL/GenBank/DDBJ databases">
        <title>Bacillus cereus food isolates.</title>
        <authorList>
            <person name="Boekhorst J."/>
        </authorList>
    </citation>
    <scope>NUCLEOTIDE SEQUENCE [LARGE SCALE GENOMIC DNA]</scope>
    <source>
        <strain evidence="1 2">B4088</strain>
    </source>
</reference>
<dbReference type="Pfam" id="PF09953">
    <property type="entry name" value="DUF2187"/>
    <property type="match status" value="1"/>
</dbReference>
<protein>
    <recommendedName>
        <fullName evidence="3">DUF2187 domain-containing protein</fullName>
    </recommendedName>
</protein>
<proteinExistence type="predicted"/>
<dbReference type="InterPro" id="IPR018690">
    <property type="entry name" value="DUF2187"/>
</dbReference>
<name>A0A164QNR6_BACCE</name>
<comment type="caution">
    <text evidence="1">The sequence shown here is derived from an EMBL/GenBank/DDBJ whole genome shotgun (WGS) entry which is preliminary data.</text>
</comment>
<dbReference type="RefSeq" id="WP_063259649.1">
    <property type="nucleotide sequence ID" value="NZ_LJKE01000015.1"/>
</dbReference>
<evidence type="ECO:0000313" key="1">
    <source>
        <dbReference type="EMBL" id="KZD71958.1"/>
    </source>
</evidence>
<evidence type="ECO:0000313" key="2">
    <source>
        <dbReference type="Proteomes" id="UP000076482"/>
    </source>
</evidence>
<gene>
    <name evidence="1" type="ORF">B4088_0419</name>
</gene>